<feature type="domain" description="Bacterial Ig-like" evidence="2">
    <location>
        <begin position="51"/>
        <end position="131"/>
    </location>
</feature>
<evidence type="ECO:0000256" key="1">
    <source>
        <dbReference type="SAM" id="Phobius"/>
    </source>
</evidence>
<evidence type="ECO:0000313" key="4">
    <source>
        <dbReference type="Proteomes" id="UP000515312"/>
    </source>
</evidence>
<dbReference type="Gene3D" id="2.60.40.10">
    <property type="entry name" value="Immunoglobulins"/>
    <property type="match status" value="1"/>
</dbReference>
<dbReference type="RefSeq" id="WP_186741691.1">
    <property type="nucleotide sequence ID" value="NZ_CP060394.1"/>
</dbReference>
<organism evidence="3 4">
    <name type="scientific">Alloacidobacterium dinghuense</name>
    <dbReference type="NCBI Taxonomy" id="2763107"/>
    <lineage>
        <taxon>Bacteria</taxon>
        <taxon>Pseudomonadati</taxon>
        <taxon>Acidobacteriota</taxon>
        <taxon>Terriglobia</taxon>
        <taxon>Terriglobales</taxon>
        <taxon>Acidobacteriaceae</taxon>
        <taxon>Alloacidobacterium</taxon>
    </lineage>
</organism>
<feature type="transmembrane region" description="Helical" evidence="1">
    <location>
        <begin position="257"/>
        <end position="276"/>
    </location>
</feature>
<reference evidence="3 4" key="1">
    <citation type="submission" date="2020-08" db="EMBL/GenBank/DDBJ databases">
        <title>Edaphobacter telluris sp. nov. and Acidobacterium dinghuensis sp. nov., two acidobacteria isolated from forest soil.</title>
        <authorList>
            <person name="Fu J."/>
            <person name="Qiu L."/>
        </authorList>
    </citation>
    <scope>NUCLEOTIDE SEQUENCE [LARGE SCALE GENOMIC DNA]</scope>
    <source>
        <strain evidence="3">4Y35</strain>
    </source>
</reference>
<keyword evidence="1" id="KW-1133">Transmembrane helix</keyword>
<dbReference type="EMBL" id="CP060394">
    <property type="protein sequence ID" value="QNI31224.1"/>
    <property type="molecule type" value="Genomic_DNA"/>
</dbReference>
<keyword evidence="1" id="KW-0472">Membrane</keyword>
<dbReference type="InterPro" id="IPR013783">
    <property type="entry name" value="Ig-like_fold"/>
</dbReference>
<protein>
    <submittedName>
        <fullName evidence="3">Ig-like domain repeat protein</fullName>
    </submittedName>
</protein>
<name>A0A7G8BFA4_9BACT</name>
<accession>A0A7G8BFA4</accession>
<dbReference type="AlphaFoldDB" id="A0A7G8BFA4"/>
<sequence length="325" mass="33153">MSLQSSSNIWKSNNTATIRRGSHWAAFLALFLLVAQSHGQTIGTRTALSVATEAAKTTLSVTVKDPTGAAVSDGTVSFVSNGQSLGSAIVQDNGTAMLTLDKIPAFARQITAVYSGSGHYAASTSASANLQANNTSAPPDFSVTANPTSLNLNPGDFGTVIITVTPENGFTQSVTLALSGLPTTTTSSRFTPSIVTPTSTAAVTSTLQIQTTASSSSSRNEGLPGSGGGFHLTYAMLFPGVLALVGIGALRKRGGNGLRLMGVAVLLLASASGLTACSQRYSYLHHPPTPNTGTPPGTYNVTLTAYSNNGGEVTTHSLALTVTVK</sequence>
<dbReference type="Proteomes" id="UP000515312">
    <property type="component" value="Chromosome"/>
</dbReference>
<keyword evidence="1" id="KW-0812">Transmembrane</keyword>
<proteinExistence type="predicted"/>
<keyword evidence="4" id="KW-1185">Reference proteome</keyword>
<dbReference type="KEGG" id="adin:H7849_19320"/>
<evidence type="ECO:0000259" key="2">
    <source>
        <dbReference type="Pfam" id="PF16640"/>
    </source>
</evidence>
<feature type="transmembrane region" description="Helical" evidence="1">
    <location>
        <begin position="228"/>
        <end position="250"/>
    </location>
</feature>
<dbReference type="Pfam" id="PF16640">
    <property type="entry name" value="Big_3_5"/>
    <property type="match status" value="1"/>
</dbReference>
<gene>
    <name evidence="3" type="ORF">H7849_19320</name>
</gene>
<dbReference type="InterPro" id="IPR032109">
    <property type="entry name" value="Big_3_5"/>
</dbReference>
<evidence type="ECO:0000313" key="3">
    <source>
        <dbReference type="EMBL" id="QNI31224.1"/>
    </source>
</evidence>